<feature type="non-terminal residue" evidence="2">
    <location>
        <position position="247"/>
    </location>
</feature>
<dbReference type="OrthoDB" id="3433692at2759"/>
<evidence type="ECO:0000313" key="3">
    <source>
        <dbReference type="Proteomes" id="UP000258309"/>
    </source>
</evidence>
<dbReference type="OMA" id="GASEGMW"/>
<dbReference type="Proteomes" id="UP000258309">
    <property type="component" value="Unassembled WGS sequence"/>
</dbReference>
<gene>
    <name evidence="2" type="ORF">B7463_g8447</name>
</gene>
<evidence type="ECO:0000313" key="2">
    <source>
        <dbReference type="EMBL" id="RFU27898.1"/>
    </source>
</evidence>
<keyword evidence="3" id="KW-1185">Reference proteome</keyword>
<dbReference type="EMBL" id="NCSJ02000185">
    <property type="protein sequence ID" value="RFU27898.1"/>
    <property type="molecule type" value="Genomic_DNA"/>
</dbReference>
<dbReference type="Pfam" id="PF13391">
    <property type="entry name" value="HNH_2"/>
    <property type="match status" value="1"/>
</dbReference>
<dbReference type="STRING" id="5539.A0A3E2H3D5"/>
<feature type="non-terminal residue" evidence="2">
    <location>
        <position position="1"/>
    </location>
</feature>
<organism evidence="2 3">
    <name type="scientific">Scytalidium lignicola</name>
    <name type="common">Hyphomycete</name>
    <dbReference type="NCBI Taxonomy" id="5539"/>
    <lineage>
        <taxon>Eukaryota</taxon>
        <taxon>Fungi</taxon>
        <taxon>Dikarya</taxon>
        <taxon>Ascomycota</taxon>
        <taxon>Pezizomycotina</taxon>
        <taxon>Leotiomycetes</taxon>
        <taxon>Leotiomycetes incertae sedis</taxon>
        <taxon>Scytalidium</taxon>
    </lineage>
</organism>
<dbReference type="AlphaFoldDB" id="A0A3E2H3D5"/>
<evidence type="ECO:0000259" key="1">
    <source>
        <dbReference type="Pfam" id="PF13391"/>
    </source>
</evidence>
<proteinExistence type="predicted"/>
<feature type="domain" description="HNH nuclease" evidence="1">
    <location>
        <begin position="141"/>
        <end position="219"/>
    </location>
</feature>
<accession>A0A3E2H3D5</accession>
<name>A0A3E2H3D5_SCYLI</name>
<dbReference type="InterPro" id="IPR003615">
    <property type="entry name" value="HNH_nuc"/>
</dbReference>
<sequence length="247" mass="28298">MARNLQVPSRPNRNVHIYDNDGNVIGGMEIRQQPRYISSNMLYRYCEVFIRFPAGVRWAVFHLQRDGSTGRKLRRGDNMITTGNYVILDPNGGPIDVTLTSERAPRCIYSRSPTSSQIASNRTTFQQHFHDGLRERENMLCAISGRPFRTQDGNLLEAAHIFPVSKVIEWRANNYRGRWIFDTSNESQISATGLYSLQNGLLLGDHIHHRWDGFTIAVDPDVCPGLLRWHLRMCILRNMKGDTGEPQ</sequence>
<protein>
    <recommendedName>
        <fullName evidence="1">HNH nuclease domain-containing protein</fullName>
    </recommendedName>
</protein>
<comment type="caution">
    <text evidence="2">The sequence shown here is derived from an EMBL/GenBank/DDBJ whole genome shotgun (WGS) entry which is preliminary data.</text>
</comment>
<reference evidence="2 3" key="1">
    <citation type="submission" date="2018-05" db="EMBL/GenBank/DDBJ databases">
        <title>Draft genome sequence of Scytalidium lignicola DSM 105466, a ubiquitous saprotrophic fungus.</title>
        <authorList>
            <person name="Buettner E."/>
            <person name="Gebauer A.M."/>
            <person name="Hofrichter M."/>
            <person name="Liers C."/>
            <person name="Kellner H."/>
        </authorList>
    </citation>
    <scope>NUCLEOTIDE SEQUENCE [LARGE SCALE GENOMIC DNA]</scope>
    <source>
        <strain evidence="2 3">DSM 105466</strain>
    </source>
</reference>